<sequence>MFLDRIGQLSKFRDKQNPAMLDLGGLPSDVMQKLLILAGVGEDTKSKVVVEPQSPDGTVQNFFNFDAFHSTGDGDGTVPIESAAIYKQSVLTLKVRKKWSQVAMHPLFLNDGRVQTLITRFFLNNTSENFTGTPWWSVIDGSVNQLK</sequence>
<keyword evidence="2" id="KW-1185">Reference proteome</keyword>
<gene>
    <name evidence="1" type="ORF">P4447_11120</name>
</gene>
<reference evidence="1 2" key="1">
    <citation type="submission" date="2023-03" db="EMBL/GenBank/DDBJ databases">
        <title>Bacillus Genome Sequencing.</title>
        <authorList>
            <person name="Dunlap C."/>
        </authorList>
    </citation>
    <scope>NUCLEOTIDE SEQUENCE [LARGE SCALE GENOMIC DNA]</scope>
    <source>
        <strain evidence="1 2">B-14544</strain>
    </source>
</reference>
<protein>
    <submittedName>
        <fullName evidence="1">Uncharacterized protein</fullName>
    </submittedName>
</protein>
<accession>A0ABU6N9X0</accession>
<dbReference type="RefSeq" id="WP_327968022.1">
    <property type="nucleotide sequence ID" value="NZ_JARMQG010000130.1"/>
</dbReference>
<comment type="caution">
    <text evidence="1">The sequence shown here is derived from an EMBL/GenBank/DDBJ whole genome shotgun (WGS) entry which is preliminary data.</text>
</comment>
<evidence type="ECO:0000313" key="2">
    <source>
        <dbReference type="Proteomes" id="UP001330749"/>
    </source>
</evidence>
<dbReference type="Proteomes" id="UP001330749">
    <property type="component" value="Unassembled WGS sequence"/>
</dbReference>
<proteinExistence type="predicted"/>
<dbReference type="EMBL" id="JARMQG010000130">
    <property type="protein sequence ID" value="MED3563001.1"/>
    <property type="molecule type" value="Genomic_DNA"/>
</dbReference>
<evidence type="ECO:0000313" key="1">
    <source>
        <dbReference type="EMBL" id="MED3563001.1"/>
    </source>
</evidence>
<name>A0ABU6N9X0_9BACI</name>
<organism evidence="1 2">
    <name type="scientific">Bacillus xiapuensis</name>
    <dbReference type="NCBI Taxonomy" id="2014075"/>
    <lineage>
        <taxon>Bacteria</taxon>
        <taxon>Bacillati</taxon>
        <taxon>Bacillota</taxon>
        <taxon>Bacilli</taxon>
        <taxon>Bacillales</taxon>
        <taxon>Bacillaceae</taxon>
        <taxon>Bacillus</taxon>
    </lineage>
</organism>